<keyword evidence="1 3" id="KW-0732">Signal</keyword>
<dbReference type="RefSeq" id="WP_189689712.1">
    <property type="nucleotide sequence ID" value="NZ_BMYK01000023.1"/>
</dbReference>
<name>A0ABQ3G9L1_9BURK</name>
<keyword evidence="6" id="KW-1185">Reference proteome</keyword>
<dbReference type="PANTHER" id="PTHR35936:SF17">
    <property type="entry name" value="ARGININE-BINDING EXTRACELLULAR PROTEIN ARTP"/>
    <property type="match status" value="1"/>
</dbReference>
<dbReference type="SMART" id="SM00062">
    <property type="entry name" value="PBPb"/>
    <property type="match status" value="1"/>
</dbReference>
<dbReference type="EMBL" id="BMYK01000023">
    <property type="protein sequence ID" value="GHC96921.1"/>
    <property type="molecule type" value="Genomic_DNA"/>
</dbReference>
<dbReference type="InterPro" id="IPR001638">
    <property type="entry name" value="Solute-binding_3/MltF_N"/>
</dbReference>
<dbReference type="PANTHER" id="PTHR35936">
    <property type="entry name" value="MEMBRANE-BOUND LYTIC MUREIN TRANSGLYCOSYLASE F"/>
    <property type="match status" value="1"/>
</dbReference>
<dbReference type="SUPFAM" id="SSF53850">
    <property type="entry name" value="Periplasmic binding protein-like II"/>
    <property type="match status" value="1"/>
</dbReference>
<dbReference type="Gene3D" id="3.40.190.10">
    <property type="entry name" value="Periplasmic binding protein-like II"/>
    <property type="match status" value="2"/>
</dbReference>
<reference evidence="6" key="1">
    <citation type="journal article" date="2019" name="Int. J. Syst. Evol. Microbiol.">
        <title>The Global Catalogue of Microorganisms (GCM) 10K type strain sequencing project: providing services to taxonomists for standard genome sequencing and annotation.</title>
        <authorList>
            <consortium name="The Broad Institute Genomics Platform"/>
            <consortium name="The Broad Institute Genome Sequencing Center for Infectious Disease"/>
            <person name="Wu L."/>
            <person name="Ma J."/>
        </authorList>
    </citation>
    <scope>NUCLEOTIDE SEQUENCE [LARGE SCALE GENOMIC DNA]</scope>
    <source>
        <strain evidence="6">KCTC 23314</strain>
    </source>
</reference>
<dbReference type="Pfam" id="PF00497">
    <property type="entry name" value="SBP_bac_3"/>
    <property type="match status" value="1"/>
</dbReference>
<evidence type="ECO:0000256" key="1">
    <source>
        <dbReference type="ARBA" id="ARBA00022729"/>
    </source>
</evidence>
<feature type="region of interest" description="Disordered" evidence="2">
    <location>
        <begin position="266"/>
        <end position="287"/>
    </location>
</feature>
<sequence length="287" mass="30649">MSQHLLSRRLLCVLAASAAIAGPAAQAQAQDGPPLRTAVDPTFAPQAMVKLGGGIQGFNVDLAEELGKRLRRKVEIEATEFSGLIPGLNSGKYDFLLAPVTVNPDRARALLFTEGYTETNYTFLARKGGTKLETLEGLKGKTVAVNKGSNYEGWAKENAEKYGFKYDVYGTNADAIQAVMSNRADFNLAGNTVAGWAAKQNPALQTTYTVKTGLVWAIPFRLNDKAGRDAVSNALKCMKLDGTIARLANKWYGIDPAPGSVERTVAPGHGVPGTENYDATPVKPNCA</sequence>
<evidence type="ECO:0000313" key="5">
    <source>
        <dbReference type="EMBL" id="GHC96921.1"/>
    </source>
</evidence>
<evidence type="ECO:0000313" key="6">
    <source>
        <dbReference type="Proteomes" id="UP000626210"/>
    </source>
</evidence>
<evidence type="ECO:0000259" key="4">
    <source>
        <dbReference type="SMART" id="SM00062"/>
    </source>
</evidence>
<comment type="caution">
    <text evidence="5">The sequence shown here is derived from an EMBL/GenBank/DDBJ whole genome shotgun (WGS) entry which is preliminary data.</text>
</comment>
<evidence type="ECO:0000256" key="2">
    <source>
        <dbReference type="SAM" id="MobiDB-lite"/>
    </source>
</evidence>
<feature type="domain" description="Solute-binding protein family 3/N-terminal" evidence="4">
    <location>
        <begin position="34"/>
        <end position="255"/>
    </location>
</feature>
<feature type="chain" id="PRO_5046145006" evidence="3">
    <location>
        <begin position="30"/>
        <end position="287"/>
    </location>
</feature>
<feature type="signal peptide" evidence="3">
    <location>
        <begin position="1"/>
        <end position="29"/>
    </location>
</feature>
<accession>A0ABQ3G9L1</accession>
<evidence type="ECO:0000256" key="3">
    <source>
        <dbReference type="SAM" id="SignalP"/>
    </source>
</evidence>
<organism evidence="5 6">
    <name type="scientific">Pseudorhodoferax aquiterrae</name>
    <dbReference type="NCBI Taxonomy" id="747304"/>
    <lineage>
        <taxon>Bacteria</taxon>
        <taxon>Pseudomonadati</taxon>
        <taxon>Pseudomonadota</taxon>
        <taxon>Betaproteobacteria</taxon>
        <taxon>Burkholderiales</taxon>
        <taxon>Comamonadaceae</taxon>
    </lineage>
</organism>
<proteinExistence type="predicted"/>
<protein>
    <submittedName>
        <fullName evidence="5">Polar amino acid ABC transporter substrate-binding protein</fullName>
    </submittedName>
</protein>
<dbReference type="Proteomes" id="UP000626210">
    <property type="component" value="Unassembled WGS sequence"/>
</dbReference>
<dbReference type="CDD" id="cd13626">
    <property type="entry name" value="PBP2_Cystine_like"/>
    <property type="match status" value="1"/>
</dbReference>
<gene>
    <name evidence="5" type="ORF">GCM10007320_51240</name>
</gene>